<protein>
    <submittedName>
        <fullName evidence="2">Putative AP superfamily protein</fullName>
    </submittedName>
</protein>
<dbReference type="PANTHER" id="PTHR10151">
    <property type="entry name" value="ECTONUCLEOTIDE PYROPHOSPHATASE/PHOSPHODIESTERASE"/>
    <property type="match status" value="1"/>
</dbReference>
<feature type="signal peptide" evidence="1">
    <location>
        <begin position="1"/>
        <end position="24"/>
    </location>
</feature>
<evidence type="ECO:0000313" key="3">
    <source>
        <dbReference type="Proteomes" id="UP000006056"/>
    </source>
</evidence>
<sequence length="515" mass="55713">MPNKLSRRLGYLPLMLCLCSSGFAQQKHNRVMLILIDGLRPDQITQAKMPNLFALQQTSVVFADHHAIYPTVTRVNASTIATGSYPDDHGILSNMLYMPETSKQPLTTGESRNLILRAASRNDHILAKPSLSEMMTADGKHFVGITSGSSGAATLLAPEARHGTATLINAGLADGKVVAYPADVDRTIRERFGVQPAHEGLTSVLWTQKVLREYILPELPHDLVIDWMTEPDSAQHKYGVGSPQAVAALKAVDAEVGKLLATLRERDELSSTDILITADHGFGDIAGTIDLRTIYREAGLQPDEVTALNDSPTSSFYVHPHAGADFQKKLTSLTTTMARRQDVQLLFTRSMTGKGCKAGASKGSVAGTFALEKVHLCTGDGPDLVVSMRPTGQKNAFGEGGSVPILQDTDAPNENAGVHGGLNPWMEHIPLICMGPHFQGTRTLQEPSGNIDLTATMAALLHVRMTGIQGRNLAVDLTRTGAVSHHQYEAEAFGIRRYLNTTTYMGEEYANDGER</sequence>
<dbReference type="Gene3D" id="3.40.720.10">
    <property type="entry name" value="Alkaline Phosphatase, subunit A"/>
    <property type="match status" value="1"/>
</dbReference>
<dbReference type="PANTHER" id="PTHR10151:SF120">
    <property type="entry name" value="BIS(5'-ADENOSYL)-TRIPHOSPHATASE"/>
    <property type="match status" value="1"/>
</dbReference>
<dbReference type="Proteomes" id="UP000006056">
    <property type="component" value="Chromosome"/>
</dbReference>
<dbReference type="Pfam" id="PF01663">
    <property type="entry name" value="Phosphodiest"/>
    <property type="match status" value="1"/>
</dbReference>
<name>I3ZL89_TERRK</name>
<dbReference type="HOGENOM" id="CLU_039509_0_0_0"/>
<dbReference type="InterPro" id="IPR002591">
    <property type="entry name" value="Phosphodiest/P_Trfase"/>
</dbReference>
<keyword evidence="1" id="KW-0732">Signal</keyword>
<evidence type="ECO:0000256" key="1">
    <source>
        <dbReference type="SAM" id="SignalP"/>
    </source>
</evidence>
<keyword evidence="3" id="KW-1185">Reference proteome</keyword>
<dbReference type="EMBL" id="CP003379">
    <property type="protein sequence ID" value="AFL90007.1"/>
    <property type="molecule type" value="Genomic_DNA"/>
</dbReference>
<dbReference type="GO" id="GO:0016787">
    <property type="term" value="F:hydrolase activity"/>
    <property type="evidence" value="ECO:0007669"/>
    <property type="project" value="UniProtKB-ARBA"/>
</dbReference>
<dbReference type="InterPro" id="IPR017850">
    <property type="entry name" value="Alkaline_phosphatase_core_sf"/>
</dbReference>
<reference evidence="2 3" key="1">
    <citation type="submission" date="2012-06" db="EMBL/GenBank/DDBJ databases">
        <title>Complete genome of Terriglobus roseus DSM 18391.</title>
        <authorList>
            <consortium name="US DOE Joint Genome Institute (JGI-PGF)"/>
            <person name="Lucas S."/>
            <person name="Copeland A."/>
            <person name="Lapidus A."/>
            <person name="Glavina del Rio T."/>
            <person name="Dalin E."/>
            <person name="Tice H."/>
            <person name="Bruce D."/>
            <person name="Goodwin L."/>
            <person name="Pitluck S."/>
            <person name="Peters L."/>
            <person name="Mikhailova N."/>
            <person name="Munk A.C.C."/>
            <person name="Kyrpides N."/>
            <person name="Mavromatis K."/>
            <person name="Ivanova N."/>
            <person name="Brettin T."/>
            <person name="Detter J.C."/>
            <person name="Han C."/>
            <person name="Larimer F."/>
            <person name="Land M."/>
            <person name="Hauser L."/>
            <person name="Markowitz V."/>
            <person name="Cheng J.-F."/>
            <person name="Hugenholtz P."/>
            <person name="Woyke T."/>
            <person name="Wu D."/>
            <person name="Brambilla E."/>
            <person name="Klenk H.-P."/>
            <person name="Eisen J.A."/>
        </authorList>
    </citation>
    <scope>NUCLEOTIDE SEQUENCE [LARGE SCALE GENOMIC DNA]</scope>
    <source>
        <strain evidence="3">DSM 18391 / NRRL B-41598 / KBS 63</strain>
    </source>
</reference>
<gene>
    <name evidence="2" type="ordered locus">Terro_3798</name>
</gene>
<evidence type="ECO:0000313" key="2">
    <source>
        <dbReference type="EMBL" id="AFL90007.1"/>
    </source>
</evidence>
<organism evidence="2 3">
    <name type="scientific">Terriglobus roseus (strain DSM 18391 / NRRL B-41598 / KBS 63)</name>
    <dbReference type="NCBI Taxonomy" id="926566"/>
    <lineage>
        <taxon>Bacteria</taxon>
        <taxon>Pseudomonadati</taxon>
        <taxon>Acidobacteriota</taxon>
        <taxon>Terriglobia</taxon>
        <taxon>Terriglobales</taxon>
        <taxon>Acidobacteriaceae</taxon>
        <taxon>Terriglobus</taxon>
    </lineage>
</organism>
<dbReference type="AlphaFoldDB" id="I3ZL89"/>
<dbReference type="eggNOG" id="COG1524">
    <property type="taxonomic scope" value="Bacteria"/>
</dbReference>
<accession>I3ZL89</accession>
<dbReference type="STRING" id="926566.Terro_3798"/>
<dbReference type="KEGG" id="trs:Terro_3798"/>
<dbReference type="SUPFAM" id="SSF53649">
    <property type="entry name" value="Alkaline phosphatase-like"/>
    <property type="match status" value="1"/>
</dbReference>
<proteinExistence type="predicted"/>
<feature type="chain" id="PRO_5003684999" evidence="1">
    <location>
        <begin position="25"/>
        <end position="515"/>
    </location>
</feature>